<dbReference type="STRING" id="120956.SAMN05421791_11029"/>
<accession>A0A1G7UIE5</accession>
<dbReference type="GO" id="GO:0032259">
    <property type="term" value="P:methylation"/>
    <property type="evidence" value="ECO:0007669"/>
    <property type="project" value="UniProtKB-KW"/>
</dbReference>
<dbReference type="RefSeq" id="WP_168427195.1">
    <property type="nucleotide sequence ID" value="NZ_JAAXPS010000010.1"/>
</dbReference>
<name>A0A1G7UIE5_9LACT</name>
<keyword evidence="1 4" id="KW-0489">Methyltransferase</keyword>
<dbReference type="EMBL" id="FNCK01000010">
    <property type="protein sequence ID" value="SDG47257.1"/>
    <property type="molecule type" value="Genomic_DNA"/>
</dbReference>
<dbReference type="PANTHER" id="PTHR43861">
    <property type="entry name" value="TRANS-ACONITATE 2-METHYLTRANSFERASE-RELATED"/>
    <property type="match status" value="1"/>
</dbReference>
<dbReference type="GO" id="GO:0008168">
    <property type="term" value="F:methyltransferase activity"/>
    <property type="evidence" value="ECO:0007669"/>
    <property type="project" value="UniProtKB-KW"/>
</dbReference>
<dbReference type="AlphaFoldDB" id="A0A1G7UIE5"/>
<evidence type="ECO:0000313" key="5">
    <source>
        <dbReference type="Proteomes" id="UP000199708"/>
    </source>
</evidence>
<evidence type="ECO:0000256" key="1">
    <source>
        <dbReference type="ARBA" id="ARBA00022603"/>
    </source>
</evidence>
<dbReference type="Gene3D" id="2.20.25.110">
    <property type="entry name" value="S-adenosyl-L-methionine-dependent methyltransferases"/>
    <property type="match status" value="1"/>
</dbReference>
<dbReference type="InterPro" id="IPR029063">
    <property type="entry name" value="SAM-dependent_MTases_sf"/>
</dbReference>
<dbReference type="Proteomes" id="UP000199708">
    <property type="component" value="Unassembled WGS sequence"/>
</dbReference>
<dbReference type="PANTHER" id="PTHR43861:SF1">
    <property type="entry name" value="TRANS-ACONITATE 2-METHYLTRANSFERASE"/>
    <property type="match status" value="1"/>
</dbReference>
<keyword evidence="5" id="KW-1185">Reference proteome</keyword>
<dbReference type="SUPFAM" id="SSF53335">
    <property type="entry name" value="S-adenosyl-L-methionine-dependent methyltransferases"/>
    <property type="match status" value="1"/>
</dbReference>
<evidence type="ECO:0000259" key="3">
    <source>
        <dbReference type="Pfam" id="PF13649"/>
    </source>
</evidence>
<keyword evidence="2 4" id="KW-0808">Transferase</keyword>
<sequence>MGFTEVALIYDRFNDLSAYDHWLAFTQECGGKEVKAVLDVACGTGYFTRLLVQHFPQVKGIDLNEAMITEAKEHSKNILDNLVFQQGNMLNLQAEQGKYDLVTCYADSLCFLANEEELKQALFSMANCLKPGGRLLFDVWTPYQLSQGFDQFSYHDEDENGALLWTSFTDPDELKVTHELTVYNYSHFEGRQALYTRHEVDLEERTYPLTTYIKYLNEAGFLSQQIQVRVQFGERLYHEFQDQQADRWFFVCQKGE</sequence>
<organism evidence="4 5">
    <name type="scientific">Facklamia miroungae</name>
    <dbReference type="NCBI Taxonomy" id="120956"/>
    <lineage>
        <taxon>Bacteria</taxon>
        <taxon>Bacillati</taxon>
        <taxon>Bacillota</taxon>
        <taxon>Bacilli</taxon>
        <taxon>Lactobacillales</taxon>
        <taxon>Aerococcaceae</taxon>
        <taxon>Facklamia</taxon>
    </lineage>
</organism>
<evidence type="ECO:0000256" key="2">
    <source>
        <dbReference type="ARBA" id="ARBA00022679"/>
    </source>
</evidence>
<reference evidence="4 5" key="1">
    <citation type="submission" date="2016-10" db="EMBL/GenBank/DDBJ databases">
        <authorList>
            <person name="de Groot N.N."/>
        </authorList>
    </citation>
    <scope>NUCLEOTIDE SEQUENCE [LARGE SCALE GENOMIC DNA]</scope>
    <source>
        <strain evidence="4 5">ATCC BAA-466</strain>
    </source>
</reference>
<evidence type="ECO:0000313" key="4">
    <source>
        <dbReference type="EMBL" id="SDG47257.1"/>
    </source>
</evidence>
<dbReference type="CDD" id="cd02440">
    <property type="entry name" value="AdoMet_MTases"/>
    <property type="match status" value="1"/>
</dbReference>
<gene>
    <name evidence="4" type="ORF">SAMN05421791_11029</name>
</gene>
<protein>
    <submittedName>
        <fullName evidence="4">Methyltransferase domain-containing protein</fullName>
    </submittedName>
</protein>
<dbReference type="Pfam" id="PF13649">
    <property type="entry name" value="Methyltransf_25"/>
    <property type="match status" value="1"/>
</dbReference>
<dbReference type="InterPro" id="IPR041698">
    <property type="entry name" value="Methyltransf_25"/>
</dbReference>
<feature type="domain" description="Methyltransferase" evidence="3">
    <location>
        <begin position="37"/>
        <end position="133"/>
    </location>
</feature>
<proteinExistence type="predicted"/>
<dbReference type="Gene3D" id="3.40.50.150">
    <property type="entry name" value="Vaccinia Virus protein VP39"/>
    <property type="match status" value="1"/>
</dbReference>